<dbReference type="EMBL" id="JAPEUY010000013">
    <property type="protein sequence ID" value="KAJ4367062.1"/>
    <property type="molecule type" value="Genomic_DNA"/>
</dbReference>
<reference evidence="2" key="1">
    <citation type="submission" date="2022-10" db="EMBL/GenBank/DDBJ databases">
        <title>Tapping the CABI collections for fungal endophytes: first genome assemblies for Collariella, Neodidymelliopsis, Ascochyta clinopodiicola, Didymella pomorum, Didymosphaeria variabile, Neocosmospora piperis and Neocucurbitaria cava.</title>
        <authorList>
            <person name="Hill R."/>
        </authorList>
    </citation>
    <scope>NUCLEOTIDE SEQUENCE</scope>
    <source>
        <strain evidence="2">IMI 356814</strain>
    </source>
</reference>
<accession>A0A9W8Y5H2</accession>
<feature type="compositionally biased region" description="Basic and acidic residues" evidence="1">
    <location>
        <begin position="574"/>
        <end position="589"/>
    </location>
</feature>
<feature type="region of interest" description="Disordered" evidence="1">
    <location>
        <begin position="614"/>
        <end position="669"/>
    </location>
</feature>
<dbReference type="EC" id="1.13.11.5" evidence="2"/>
<feature type="compositionally biased region" description="Polar residues" evidence="1">
    <location>
        <begin position="499"/>
        <end position="510"/>
    </location>
</feature>
<feature type="compositionally biased region" description="Basic and acidic residues" evidence="1">
    <location>
        <begin position="83"/>
        <end position="100"/>
    </location>
</feature>
<keyword evidence="2" id="KW-0223">Dioxygenase</keyword>
<comment type="caution">
    <text evidence="2">The sequence shown here is derived from an EMBL/GenBank/DDBJ whole genome shotgun (WGS) entry which is preliminary data.</text>
</comment>
<name>A0A9W8Y5H2_9PLEO</name>
<feature type="compositionally biased region" description="Basic and acidic residues" evidence="1">
    <location>
        <begin position="632"/>
        <end position="643"/>
    </location>
</feature>
<feature type="compositionally biased region" description="Basic and acidic residues" evidence="1">
    <location>
        <begin position="548"/>
        <end position="559"/>
    </location>
</feature>
<feature type="compositionally biased region" description="Acidic residues" evidence="1">
    <location>
        <begin position="804"/>
        <end position="817"/>
    </location>
</feature>
<feature type="compositionally biased region" description="Low complexity" evidence="1">
    <location>
        <begin position="781"/>
        <end position="798"/>
    </location>
</feature>
<dbReference type="AlphaFoldDB" id="A0A9W8Y5H2"/>
<keyword evidence="2" id="KW-0560">Oxidoreductase</keyword>
<protein>
    <submittedName>
        <fullName evidence="2">1,2-dihydroxy-3-keto-5-methylthiopentene dioxygenase</fullName>
        <ecNumber evidence="2">1.13.11.5</ecNumber>
    </submittedName>
</protein>
<evidence type="ECO:0000313" key="2">
    <source>
        <dbReference type="EMBL" id="KAJ4367062.1"/>
    </source>
</evidence>
<keyword evidence="3" id="KW-1185">Reference proteome</keyword>
<dbReference type="GO" id="GO:0004411">
    <property type="term" value="F:homogentisate 1,2-dioxygenase activity"/>
    <property type="evidence" value="ECO:0007669"/>
    <property type="project" value="UniProtKB-EC"/>
</dbReference>
<feature type="compositionally biased region" description="Basic and acidic residues" evidence="1">
    <location>
        <begin position="469"/>
        <end position="487"/>
    </location>
</feature>
<feature type="compositionally biased region" description="Basic and acidic residues" evidence="1">
    <location>
        <begin position="614"/>
        <end position="625"/>
    </location>
</feature>
<feature type="region of interest" description="Disordered" evidence="1">
    <location>
        <begin position="697"/>
        <end position="826"/>
    </location>
</feature>
<sequence length="914" mass="102353">MPPKATPFSNLQARKRPLVTKAWTSTDGKNYSKFYLTGPKNHPGLIELEDKDETPLPPKKLTKSSFGDLLAEAKIGGKNIVSPEKKKEDQLKKEEYERTHGSPSPVRLSTQEARWSPEALTTGLPNLQTLQHIGNALKDGTAFRKGVAYRPESPLLPKSPHFQDHFYPVKPPRQYVNSQVSFCKHQDLRIDWDPLDPENRDGSWKPSVKDYFHSASDHDDHKTCPSPNRQQRVKVLAERIIQKFVDIENGKLTKQDRRHGKYEKIIEKKEAARLAMEASDSTKTTTDVKAPQQEQNKKRPSEQANDVDDAELVGKRRKLQKSDVKSGEEFVQAMLQRQKDQKRKLIAPPENRFKPTTMHQRDERKAAMAEKVKRDRAASQSTKEERKTIVPKKMKPSQKTQKVKKIEPDSDGDTEKPLKKVVSKKSVGPKDEGLARKEQGERTRQIKTTKATSKATSQATPETTPKTTPKPDPKSKPREMTAEERALLADITQAGMEAQTDSPPASPTISENEDQEDGELRKELLARLVKAVTTTKTSTTVKKPVRKKATDEKEKKELEDSWGDFETAQAEVKGPQHLEGEDGERRMTSVRDSNVQEDDNGDLAADAIDALTETRHVPKRLEKSPSKKRKAAVIEEAKDEQPKKKARQPKKSAAIIEDSDEDANYALPDASTKLPEAAVRQGWEAEGSALVEEVVEEVHKQEDETVEVEEKENEGIAQAADHRPPPPSSPSNKRKRSPSNTSQEADDTPSRAEDQQDVGAEQPAKRLKSSLSPPRTPSPPTLRISTSSTPPTSTTSRDSPFRESDDDEDANDEDEELSPLSLPKKVKKVKKVSFEIDVTSPVEGKRKMSIPYLVDAEEEVGEVVISGRVNEEEETEQVVEVEVEVEMGEEDEADEGTSDGNDGSDDLDYLFDEK</sequence>
<feature type="region of interest" description="Disordered" evidence="1">
    <location>
        <begin position="79"/>
        <end position="113"/>
    </location>
</feature>
<feature type="compositionally biased region" description="Basic and acidic residues" evidence="1">
    <location>
        <begin position="359"/>
        <end position="388"/>
    </location>
</feature>
<feature type="region of interest" description="Disordered" evidence="1">
    <location>
        <begin position="884"/>
        <end position="914"/>
    </location>
</feature>
<feature type="compositionally biased region" description="Low complexity" evidence="1">
    <location>
        <begin position="448"/>
        <end position="467"/>
    </location>
</feature>
<proteinExistence type="predicted"/>
<feature type="compositionally biased region" description="Basic and acidic residues" evidence="1">
    <location>
        <begin position="404"/>
        <end position="418"/>
    </location>
</feature>
<feature type="compositionally biased region" description="Basic and acidic residues" evidence="1">
    <location>
        <begin position="428"/>
        <end position="444"/>
    </location>
</feature>
<dbReference type="Proteomes" id="UP001140560">
    <property type="component" value="Unassembled WGS sequence"/>
</dbReference>
<organism evidence="2 3">
    <name type="scientific">Neocucurbitaria cava</name>
    <dbReference type="NCBI Taxonomy" id="798079"/>
    <lineage>
        <taxon>Eukaryota</taxon>
        <taxon>Fungi</taxon>
        <taxon>Dikarya</taxon>
        <taxon>Ascomycota</taxon>
        <taxon>Pezizomycotina</taxon>
        <taxon>Dothideomycetes</taxon>
        <taxon>Pleosporomycetidae</taxon>
        <taxon>Pleosporales</taxon>
        <taxon>Pleosporineae</taxon>
        <taxon>Cucurbitariaceae</taxon>
        <taxon>Neocucurbitaria</taxon>
    </lineage>
</organism>
<dbReference type="OrthoDB" id="3800871at2759"/>
<feature type="region of interest" description="Disordered" evidence="1">
    <location>
        <begin position="42"/>
        <end position="63"/>
    </location>
</feature>
<feature type="region of interest" description="Disordered" evidence="1">
    <location>
        <begin position="273"/>
        <end position="602"/>
    </location>
</feature>
<evidence type="ECO:0000313" key="3">
    <source>
        <dbReference type="Proteomes" id="UP001140560"/>
    </source>
</evidence>
<gene>
    <name evidence="2" type="primary">ADI1_4</name>
    <name evidence="2" type="ORF">N0V83_007592</name>
</gene>
<feature type="compositionally biased region" description="Low complexity" evidence="1">
    <location>
        <begin position="529"/>
        <end position="542"/>
    </location>
</feature>
<evidence type="ECO:0000256" key="1">
    <source>
        <dbReference type="SAM" id="MobiDB-lite"/>
    </source>
</evidence>